<dbReference type="CDD" id="cd00067">
    <property type="entry name" value="GAL4"/>
    <property type="match status" value="1"/>
</dbReference>
<dbReference type="PANTHER" id="PTHR35392">
    <property type="entry name" value="ZN(II)2CYS6 TRANSCRIPTION FACTOR (EUROFUNG)-RELATED-RELATED"/>
    <property type="match status" value="1"/>
</dbReference>
<dbReference type="Proteomes" id="UP001056012">
    <property type="component" value="Chromosome 6"/>
</dbReference>
<feature type="region of interest" description="Disordered" evidence="2">
    <location>
        <begin position="1"/>
        <end position="20"/>
    </location>
</feature>
<evidence type="ECO:0000256" key="2">
    <source>
        <dbReference type="SAM" id="MobiDB-lite"/>
    </source>
</evidence>
<evidence type="ECO:0000313" key="4">
    <source>
        <dbReference type="Proteomes" id="UP001056012"/>
    </source>
</evidence>
<feature type="compositionally biased region" description="Polar residues" evidence="2">
    <location>
        <begin position="1"/>
        <end position="12"/>
    </location>
</feature>
<dbReference type="EMBL" id="CP089279">
    <property type="protein sequence ID" value="USP80682.1"/>
    <property type="molecule type" value="Genomic_DNA"/>
</dbReference>
<evidence type="ECO:0008006" key="5">
    <source>
        <dbReference type="Google" id="ProtNLM"/>
    </source>
</evidence>
<feature type="region of interest" description="Disordered" evidence="2">
    <location>
        <begin position="183"/>
        <end position="209"/>
    </location>
</feature>
<organism evidence="3 4">
    <name type="scientific">Curvularia clavata</name>
    <dbReference type="NCBI Taxonomy" id="95742"/>
    <lineage>
        <taxon>Eukaryota</taxon>
        <taxon>Fungi</taxon>
        <taxon>Dikarya</taxon>
        <taxon>Ascomycota</taxon>
        <taxon>Pezizomycotina</taxon>
        <taxon>Dothideomycetes</taxon>
        <taxon>Pleosporomycetidae</taxon>
        <taxon>Pleosporales</taxon>
        <taxon>Pleosporineae</taxon>
        <taxon>Pleosporaceae</taxon>
        <taxon>Curvularia</taxon>
    </lineage>
</organism>
<dbReference type="PANTHER" id="PTHR35392:SF3">
    <property type="entry name" value="ZN(2)-C6 FUNGAL-TYPE DOMAIN-CONTAINING PROTEIN"/>
    <property type="match status" value="1"/>
</dbReference>
<dbReference type="VEuPathDB" id="FungiDB:yc1106_07956"/>
<dbReference type="GO" id="GO:0008270">
    <property type="term" value="F:zinc ion binding"/>
    <property type="evidence" value="ECO:0007669"/>
    <property type="project" value="InterPro"/>
</dbReference>
<proteinExistence type="predicted"/>
<feature type="compositionally biased region" description="Basic residues" evidence="2">
    <location>
        <begin position="135"/>
        <end position="157"/>
    </location>
</feature>
<protein>
    <recommendedName>
        <fullName evidence="5">GAL4 domain containing protein</fullName>
    </recommendedName>
</protein>
<dbReference type="OrthoDB" id="5362630at2759"/>
<evidence type="ECO:0000256" key="1">
    <source>
        <dbReference type="ARBA" id="ARBA00023242"/>
    </source>
</evidence>
<dbReference type="GO" id="GO:0000981">
    <property type="term" value="F:DNA-binding transcription factor activity, RNA polymerase II-specific"/>
    <property type="evidence" value="ECO:0007669"/>
    <property type="project" value="InterPro"/>
</dbReference>
<dbReference type="InterPro" id="IPR001138">
    <property type="entry name" value="Zn2Cys6_DnaBD"/>
</dbReference>
<name>A0A9Q8ZCH9_CURCL</name>
<gene>
    <name evidence="3" type="ORF">yc1106_07956</name>
</gene>
<feature type="compositionally biased region" description="Polar residues" evidence="2">
    <location>
        <begin position="183"/>
        <end position="197"/>
    </location>
</feature>
<reference evidence="3" key="1">
    <citation type="submission" date="2021-12" db="EMBL/GenBank/DDBJ databases">
        <title>Curvularia clavata genome.</title>
        <authorList>
            <person name="Cao Y."/>
        </authorList>
    </citation>
    <scope>NUCLEOTIDE SEQUENCE</scope>
    <source>
        <strain evidence="3">Yc1106</strain>
    </source>
</reference>
<feature type="region of interest" description="Disordered" evidence="2">
    <location>
        <begin position="93"/>
        <end position="160"/>
    </location>
</feature>
<accession>A0A9Q8ZCH9</accession>
<feature type="region of interest" description="Disordered" evidence="2">
    <location>
        <begin position="341"/>
        <end position="360"/>
    </location>
</feature>
<dbReference type="AlphaFoldDB" id="A0A9Q8ZCH9"/>
<keyword evidence="4" id="KW-1185">Reference proteome</keyword>
<dbReference type="InterPro" id="IPR052973">
    <property type="entry name" value="Fungal_sec-metab_reg_TF"/>
</dbReference>
<sequence>MSATSSQYRNPAQTPPHYHDYPAAAAHDALTGLAAWQHDAVAAAAAATAVAHDSYPLGPSTAAFLHYPQPGVDSASLHPPATWPAGYVRHQGPHEWQQHQQPDETYAERASVSYGEAEGSAPVPHHQLPAISRHYQQHQHQHQHHEHQHHQHHHHHQPVLNTEPALSLAPHGHFHSLRISADAPTTTVDPPYSNNAQKLPPVPSPSHSHSQAVLLHTSHEPQQPLHHAATWANHAPYPDHTSDAIASTLPVTRHDSTITTAPWPMVEQSEPQSAPAIYERPPNIAQDWPIAEAAADHQLYAPQPAPVEHLERPNTQLIPHHRPPPKKKVAKVPSSFVERQEKLKVSKRKGPLQERQREKTHTMRKTKRICVRCRFYKSGCDEGDPCEKCEKITGHARSFREPCYREHLEDASLIRRCNGREHQEEAEFLGYDWIHNSQLYEMEIIWNLPAYGPIPNAQPLRIAFRPYCPKRGPLDVATSVWSNREGQVPTVEQPAYAVYDTANLVMTVERYFSSLQPAIEEWIFARISRDQIAYSTYQEVIRMRRVTGSKALDLAMRLQCLSVVSQGYGSVVSPNIPGIREYDFSRLGHSDYEAYDRGSCDRPLPGAITHQMDVAAVKYLRKLEKLFVKELATLIFKPKIKPWYELFLTFYVIFWNLEYIHHGAQDYIKSKNGTLLENQVSNVVTTQIKKWEFAFPVLLYHWRCILRGYSPFKLARDNPDELRERGHIDAEGFQYVTSIANFFDRNNPGFASAHWSTSSEWIVKLFKEAGA</sequence>
<evidence type="ECO:0000313" key="3">
    <source>
        <dbReference type="EMBL" id="USP80682.1"/>
    </source>
</evidence>
<feature type="compositionally biased region" description="Basic and acidic residues" evidence="2">
    <location>
        <begin position="351"/>
        <end position="360"/>
    </location>
</feature>
<keyword evidence="1" id="KW-0539">Nucleus</keyword>